<evidence type="ECO:0000256" key="1">
    <source>
        <dbReference type="SAM" id="Phobius"/>
    </source>
</evidence>
<sequence>MPYFLAPMIGWFTSGCLKFIINYLRFGKDARHRTGNGGFPSTHTATVSSPVLLVGMGEGWFSPAFGIGVAFLLIVIIDATGLRIAVGKQAGVLNLLTVNHEKREIMRERMGHTKLEVLGGLLVGLLVSTCLYWIFTAWGWTQLD</sequence>
<dbReference type="EMBL" id="CP041666">
    <property type="protein sequence ID" value="QDP41600.1"/>
    <property type="molecule type" value="Genomic_DNA"/>
</dbReference>
<accession>A0A516KJL2</accession>
<protein>
    <submittedName>
        <fullName evidence="2">Divergent PAP2 family protein</fullName>
    </submittedName>
</protein>
<name>A0A516KJL2_9BACI</name>
<dbReference type="InterPro" id="IPR003832">
    <property type="entry name" value="DUF212"/>
</dbReference>
<evidence type="ECO:0000313" key="2">
    <source>
        <dbReference type="EMBL" id="QDP41600.1"/>
    </source>
</evidence>
<keyword evidence="1" id="KW-0472">Membrane</keyword>
<dbReference type="OrthoDB" id="9792681at2"/>
<feature type="transmembrane region" description="Helical" evidence="1">
    <location>
        <begin position="115"/>
        <end position="135"/>
    </location>
</feature>
<dbReference type="Proteomes" id="UP000315215">
    <property type="component" value="Chromosome"/>
</dbReference>
<dbReference type="KEGG" id="aqt:FN924_16345"/>
<dbReference type="AlphaFoldDB" id="A0A516KJL2"/>
<dbReference type="RefSeq" id="WP_143896304.1">
    <property type="nucleotide sequence ID" value="NZ_CP041666.1"/>
</dbReference>
<reference evidence="2 3" key="1">
    <citation type="submission" date="2019-07" db="EMBL/GenBank/DDBJ databases">
        <authorList>
            <person name="Li J."/>
        </authorList>
    </citation>
    <scope>NUCLEOTIDE SEQUENCE [LARGE SCALE GENOMIC DNA]</scope>
    <source>
        <strain evidence="2 3">TKL69</strain>
    </source>
</reference>
<evidence type="ECO:0000313" key="3">
    <source>
        <dbReference type="Proteomes" id="UP000315215"/>
    </source>
</evidence>
<keyword evidence="1" id="KW-0812">Transmembrane</keyword>
<proteinExistence type="predicted"/>
<dbReference type="PANTHER" id="PTHR31446:SF39">
    <property type="entry name" value="ACID PHOSPHATASE_VANADIUM-DEPENDENT HALOPEROXIDASE-RELATED PROTEIN"/>
    <property type="match status" value="1"/>
</dbReference>
<keyword evidence="1" id="KW-1133">Transmembrane helix</keyword>
<dbReference type="Pfam" id="PF02681">
    <property type="entry name" value="DUF212"/>
    <property type="match status" value="1"/>
</dbReference>
<keyword evidence="3" id="KW-1185">Reference proteome</keyword>
<organism evidence="2 3">
    <name type="scientific">Radiobacillus deserti</name>
    <dbReference type="NCBI Taxonomy" id="2594883"/>
    <lineage>
        <taxon>Bacteria</taxon>
        <taxon>Bacillati</taxon>
        <taxon>Bacillota</taxon>
        <taxon>Bacilli</taxon>
        <taxon>Bacillales</taxon>
        <taxon>Bacillaceae</taxon>
        <taxon>Radiobacillus</taxon>
    </lineage>
</organism>
<feature type="transmembrane region" description="Helical" evidence="1">
    <location>
        <begin position="60"/>
        <end position="79"/>
    </location>
</feature>
<gene>
    <name evidence="2" type="ORF">FN924_16345</name>
</gene>
<dbReference type="PANTHER" id="PTHR31446">
    <property type="entry name" value="ACID PHOSPHATASE/VANADIUM-DEPENDENT HALOPEROXIDASE-RELATED PROTEIN"/>
    <property type="match status" value="1"/>
</dbReference>